<evidence type="ECO:0000256" key="1">
    <source>
        <dbReference type="SAM" id="MobiDB-lite"/>
    </source>
</evidence>
<evidence type="ECO:0000259" key="2">
    <source>
        <dbReference type="Pfam" id="PF03358"/>
    </source>
</evidence>
<dbReference type="GO" id="GO:0010181">
    <property type="term" value="F:FMN binding"/>
    <property type="evidence" value="ECO:0007669"/>
    <property type="project" value="TreeGrafter"/>
</dbReference>
<dbReference type="InterPro" id="IPR050712">
    <property type="entry name" value="NAD(P)H-dep_reductase"/>
</dbReference>
<dbReference type="PANTHER" id="PTHR30543">
    <property type="entry name" value="CHROMATE REDUCTASE"/>
    <property type="match status" value="1"/>
</dbReference>
<dbReference type="AlphaFoldDB" id="A0AAW8TS25"/>
<dbReference type="GO" id="GO:0016491">
    <property type="term" value="F:oxidoreductase activity"/>
    <property type="evidence" value="ECO:0007669"/>
    <property type="project" value="InterPro"/>
</dbReference>
<dbReference type="Gene3D" id="3.40.50.360">
    <property type="match status" value="1"/>
</dbReference>
<dbReference type="GO" id="GO:0005829">
    <property type="term" value="C:cytosol"/>
    <property type="evidence" value="ECO:0007669"/>
    <property type="project" value="TreeGrafter"/>
</dbReference>
<dbReference type="PANTHER" id="PTHR30543:SF21">
    <property type="entry name" value="NAD(P)H-DEPENDENT FMN REDUCTASE LOT6"/>
    <property type="match status" value="1"/>
</dbReference>
<dbReference type="InterPro" id="IPR005025">
    <property type="entry name" value="FMN_Rdtase-like_dom"/>
</dbReference>
<dbReference type="Pfam" id="PF03358">
    <property type="entry name" value="FMN_red"/>
    <property type="match status" value="1"/>
</dbReference>
<evidence type="ECO:0000313" key="4">
    <source>
        <dbReference type="Proteomes" id="UP001256711"/>
    </source>
</evidence>
<dbReference type="SUPFAM" id="SSF52218">
    <property type="entry name" value="Flavoproteins"/>
    <property type="match status" value="1"/>
</dbReference>
<gene>
    <name evidence="3" type="ORF">P7H43_01210</name>
</gene>
<comment type="caution">
    <text evidence="3">The sequence shown here is derived from an EMBL/GenBank/DDBJ whole genome shotgun (WGS) entry which is preliminary data.</text>
</comment>
<sequence length="424" mass="45874">MKLIGLVGSAAEQSYNRILLEYISKEYSQLFDLEIMEIANLPLFNQSDDQTDSVAIQNLNRKIMQADGVIIATPEHNHTIPAALKSTLEWLSFKIHPLENKPVMIVGCSYYDQGTSRAQLHLRQILDAPGVNAIVLPGNEFLLGKAKEAFDEKGNLKAEGTRKFLGSTLGKFVQFIEVIGQLDGAAPKLPPEDLEAKGAIATTIPDIDKAAEDWVEQAAAAVGAVSGNTYVELDRGILTVDQLNYFLRSMPMELTYADSNNQFLYYNHCADAEEMFAKRQPGQVGNALAYCHPQKSYKNVEWVLQQLRSGAQDVIRVHVPTHGPDKYVVHNYQAMHDEAGNYAGVNEYILDFKPIVDWYLAQTGQALVGGEVDAVAGASKNAGDAPAAPAVDAVASASKSDAPTPAKVPVAAASVDGVSSASVK</sequence>
<dbReference type="InterPro" id="IPR029039">
    <property type="entry name" value="Flavoprotein-like_sf"/>
</dbReference>
<protein>
    <submittedName>
        <fullName evidence="3">NADPH-dependent oxidoreductase</fullName>
    </submittedName>
</protein>
<name>A0AAW8TS25_9ENTE</name>
<dbReference type="EMBL" id="JARQBJ010000001">
    <property type="protein sequence ID" value="MDT2809111.1"/>
    <property type="molecule type" value="Genomic_DNA"/>
</dbReference>
<accession>A0AAW8TS25</accession>
<organism evidence="3 4">
    <name type="scientific">Enterococcus asini</name>
    <dbReference type="NCBI Taxonomy" id="57732"/>
    <lineage>
        <taxon>Bacteria</taxon>
        <taxon>Bacillati</taxon>
        <taxon>Bacillota</taxon>
        <taxon>Bacilli</taxon>
        <taxon>Lactobacillales</taxon>
        <taxon>Enterococcaceae</taxon>
        <taxon>Enterococcus</taxon>
    </lineage>
</organism>
<proteinExistence type="predicted"/>
<feature type="domain" description="NADPH-dependent FMN reductase-like" evidence="2">
    <location>
        <begin position="1"/>
        <end position="147"/>
    </location>
</feature>
<feature type="region of interest" description="Disordered" evidence="1">
    <location>
        <begin position="397"/>
        <end position="424"/>
    </location>
</feature>
<dbReference type="Gene3D" id="3.30.450.20">
    <property type="entry name" value="PAS domain"/>
    <property type="match status" value="1"/>
</dbReference>
<dbReference type="Pfam" id="PF13596">
    <property type="entry name" value="PAS_10"/>
    <property type="match status" value="1"/>
</dbReference>
<dbReference type="RefSeq" id="WP_311834858.1">
    <property type="nucleotide sequence ID" value="NZ_JARQBJ010000001.1"/>
</dbReference>
<reference evidence="3" key="1">
    <citation type="submission" date="2023-03" db="EMBL/GenBank/DDBJ databases">
        <authorList>
            <person name="Shen W."/>
            <person name="Cai J."/>
        </authorList>
    </citation>
    <scope>NUCLEOTIDE SEQUENCE</scope>
    <source>
        <strain evidence="3">B226-2</strain>
    </source>
</reference>
<evidence type="ECO:0000313" key="3">
    <source>
        <dbReference type="EMBL" id="MDT2809111.1"/>
    </source>
</evidence>
<dbReference type="Proteomes" id="UP001256711">
    <property type="component" value="Unassembled WGS sequence"/>
</dbReference>